<keyword evidence="7" id="KW-1185">Reference proteome</keyword>
<dbReference type="EMBL" id="QDKL01000001">
    <property type="protein sequence ID" value="RZF22302.1"/>
    <property type="molecule type" value="Genomic_DNA"/>
</dbReference>
<dbReference type="RefSeq" id="WP_114705247.1">
    <property type="nucleotide sequence ID" value="NZ_QDKL01000001.1"/>
</dbReference>
<dbReference type="InterPro" id="IPR010583">
    <property type="entry name" value="MipA"/>
</dbReference>
<evidence type="ECO:0000256" key="5">
    <source>
        <dbReference type="ARBA" id="ARBA00023237"/>
    </source>
</evidence>
<evidence type="ECO:0000256" key="4">
    <source>
        <dbReference type="ARBA" id="ARBA00023136"/>
    </source>
</evidence>
<proteinExistence type="inferred from homology"/>
<dbReference type="Pfam" id="PF06629">
    <property type="entry name" value="MipA"/>
    <property type="match status" value="1"/>
</dbReference>
<evidence type="ECO:0000313" key="6">
    <source>
        <dbReference type="EMBL" id="RZF22302.1"/>
    </source>
</evidence>
<comment type="similarity">
    <text evidence="2">Belongs to the MipA/OmpV family.</text>
</comment>
<comment type="subcellular location">
    <subcellularLocation>
        <location evidence="1">Cell outer membrane</location>
    </subcellularLocation>
</comment>
<dbReference type="Proteomes" id="UP000443582">
    <property type="component" value="Unassembled WGS sequence"/>
</dbReference>
<organism evidence="6 7">
    <name type="scientific">Halobacteriovorax vibrionivorans</name>
    <dbReference type="NCBI Taxonomy" id="2152716"/>
    <lineage>
        <taxon>Bacteria</taxon>
        <taxon>Pseudomonadati</taxon>
        <taxon>Bdellovibrionota</taxon>
        <taxon>Bacteriovoracia</taxon>
        <taxon>Bacteriovoracales</taxon>
        <taxon>Halobacteriovoraceae</taxon>
        <taxon>Halobacteriovorax</taxon>
    </lineage>
</organism>
<evidence type="ECO:0008006" key="8">
    <source>
        <dbReference type="Google" id="ProtNLM"/>
    </source>
</evidence>
<name>A0ABY0II66_9BACT</name>
<evidence type="ECO:0000256" key="1">
    <source>
        <dbReference type="ARBA" id="ARBA00004442"/>
    </source>
</evidence>
<keyword evidence="3" id="KW-0732">Signal</keyword>
<evidence type="ECO:0000256" key="2">
    <source>
        <dbReference type="ARBA" id="ARBA00005722"/>
    </source>
</evidence>
<accession>A0ABY0II66</accession>
<evidence type="ECO:0000313" key="7">
    <source>
        <dbReference type="Proteomes" id="UP000443582"/>
    </source>
</evidence>
<keyword evidence="4" id="KW-0472">Membrane</keyword>
<evidence type="ECO:0000256" key="3">
    <source>
        <dbReference type="ARBA" id="ARBA00022729"/>
    </source>
</evidence>
<gene>
    <name evidence="6" type="ORF">DAY19_00615</name>
</gene>
<keyword evidence="5" id="KW-0998">Cell outer membrane</keyword>
<dbReference type="PANTHER" id="PTHR38776:SF1">
    <property type="entry name" value="MLTA-INTERACTING PROTEIN-RELATED"/>
    <property type="match status" value="1"/>
</dbReference>
<sequence length="233" mass="27067">MKYLIFLILFISQSVHAKWVTGIGYFQPGEYRVENEVSPMPFGLNIVPMIGYFSPRLRVAGPSVSARVLGNHLAEMRLKVNMIGDRYKAHEVELRKSAVDVGAMVRLFFLSASYAADISNTYKGTHYNFKFSWRFPITKNYFIVPSYTYGVFSSDYTNYYYGVRDSEVGYFSAYKVEEAIIQTITLVNTYILDKHNSLVLNFSYRLFDDEIYNSPTVEKKSYTRGSFFWNYTF</sequence>
<dbReference type="PANTHER" id="PTHR38776">
    <property type="entry name" value="MLTA-INTERACTING PROTEIN-RELATED"/>
    <property type="match status" value="1"/>
</dbReference>
<protein>
    <recommendedName>
        <fullName evidence="8">MipA/OmpV family protein</fullName>
    </recommendedName>
</protein>
<reference evidence="7" key="1">
    <citation type="journal article" date="2019" name="Int. J. Syst. Evol. Microbiol.">
        <title>Halobacteriovorax valvorus sp. nov., a novel prokaryotic predator isolated from coastal seawater of China.</title>
        <authorList>
            <person name="Chen M.-X."/>
        </authorList>
    </citation>
    <scope>NUCLEOTIDE SEQUENCE [LARGE SCALE GENOMIC DNA]</scope>
    <source>
        <strain evidence="7">BL9</strain>
    </source>
</reference>
<comment type="caution">
    <text evidence="6">The sequence shown here is derived from an EMBL/GenBank/DDBJ whole genome shotgun (WGS) entry which is preliminary data.</text>
</comment>